<evidence type="ECO:0000313" key="2">
    <source>
        <dbReference type="Proteomes" id="UP000050761"/>
    </source>
</evidence>
<accession>A0A3P7WMW4</accession>
<sequence length="181" mass="20526">MVSGRSAWMGWLVSVDGVLEDEFMFQCGGGVSQQLRRCLDIKCSGHSARFRVCNEKVIHAARGHYPNVPMDARDGLHSSWGRQNDDKVFQECDTLHRTSRETVCGGEEILSKQQFDGVLYEQKRGLAMGLRIAPLLAIVYLDCIERRPLTQAIVLHKHYIDDVFVIDSTVLDQRCALTCRR</sequence>
<protein>
    <submittedName>
        <fullName evidence="3">Reverse transcriptase domain-containing protein</fullName>
    </submittedName>
</protein>
<proteinExistence type="predicted"/>
<dbReference type="AlphaFoldDB" id="A0A183F2Z5"/>
<reference evidence="3" key="2">
    <citation type="submission" date="2019-09" db="UniProtKB">
        <authorList>
            <consortium name="WormBaseParasite"/>
        </authorList>
    </citation>
    <scope>IDENTIFICATION</scope>
</reference>
<keyword evidence="2" id="KW-1185">Reference proteome</keyword>
<name>A0A183F2Z5_HELPZ</name>
<evidence type="ECO:0000313" key="1">
    <source>
        <dbReference type="EMBL" id="VDO18918.1"/>
    </source>
</evidence>
<dbReference type="OrthoDB" id="5814375at2759"/>
<dbReference type="WBParaSite" id="HPBE_0000053501-mRNA-1">
    <property type="protein sequence ID" value="HPBE_0000053501-mRNA-1"/>
    <property type="gene ID" value="HPBE_0000053501"/>
</dbReference>
<organism evidence="2 3">
    <name type="scientific">Heligmosomoides polygyrus</name>
    <name type="common">Parasitic roundworm</name>
    <dbReference type="NCBI Taxonomy" id="6339"/>
    <lineage>
        <taxon>Eukaryota</taxon>
        <taxon>Metazoa</taxon>
        <taxon>Ecdysozoa</taxon>
        <taxon>Nematoda</taxon>
        <taxon>Chromadorea</taxon>
        <taxon>Rhabditida</taxon>
        <taxon>Rhabditina</taxon>
        <taxon>Rhabditomorpha</taxon>
        <taxon>Strongyloidea</taxon>
        <taxon>Heligmosomidae</taxon>
        <taxon>Heligmosomoides</taxon>
    </lineage>
</organism>
<dbReference type="EMBL" id="UZAH01000394">
    <property type="protein sequence ID" value="VDO18918.1"/>
    <property type="molecule type" value="Genomic_DNA"/>
</dbReference>
<accession>A0A183F2Z5</accession>
<evidence type="ECO:0000313" key="3">
    <source>
        <dbReference type="WBParaSite" id="HPBE_0000053501-mRNA-1"/>
    </source>
</evidence>
<gene>
    <name evidence="1" type="ORF">HPBE_LOCUS536</name>
</gene>
<reference evidence="1 2" key="1">
    <citation type="submission" date="2018-11" db="EMBL/GenBank/DDBJ databases">
        <authorList>
            <consortium name="Pathogen Informatics"/>
        </authorList>
    </citation>
    <scope>NUCLEOTIDE SEQUENCE [LARGE SCALE GENOMIC DNA]</scope>
</reference>
<dbReference type="Proteomes" id="UP000050761">
    <property type="component" value="Unassembled WGS sequence"/>
</dbReference>